<evidence type="ECO:0000256" key="3">
    <source>
        <dbReference type="ARBA" id="ARBA00022679"/>
    </source>
</evidence>
<dbReference type="EC" id="2.1.1.-" evidence="4"/>
<evidence type="ECO:0000313" key="6">
    <source>
        <dbReference type="EMBL" id="MCV2865368.1"/>
    </source>
</evidence>
<keyword evidence="3 4" id="KW-0808">Transferase</keyword>
<dbReference type="RefSeq" id="WP_263721889.1">
    <property type="nucleotide sequence ID" value="NZ_JAOWLA010000010.1"/>
</dbReference>
<evidence type="ECO:0000313" key="7">
    <source>
        <dbReference type="Proteomes" id="UP001652503"/>
    </source>
</evidence>
<keyword evidence="7" id="KW-1185">Reference proteome</keyword>
<dbReference type="InterPro" id="IPR038601">
    <property type="entry name" value="MttB-like_sf"/>
</dbReference>
<dbReference type="InterPro" id="IPR010426">
    <property type="entry name" value="MTTB_MeTrfase"/>
</dbReference>
<organism evidence="6 7">
    <name type="scientific">Albidovulum sediminicola</name>
    <dbReference type="NCBI Taxonomy" id="2984331"/>
    <lineage>
        <taxon>Bacteria</taxon>
        <taxon>Pseudomonadati</taxon>
        <taxon>Pseudomonadota</taxon>
        <taxon>Alphaproteobacteria</taxon>
        <taxon>Rhodobacterales</taxon>
        <taxon>Paracoccaceae</taxon>
        <taxon>Albidovulum</taxon>
    </lineage>
</organism>
<keyword evidence="2 6" id="KW-0489">Methyltransferase</keyword>
<sequence>MSDAEVTSEKRTSGRRAKASRGAAQISQLPLRDVTISFAPVELAGPDQVEAIHRTSIRILSELGIRVMSARVMDIFEAAGAIVERAEKTIRIDESLVAEALKTTPPSFTLTSRNPAKRLTIGGRHMAFGLVAGPPNVHDCVNGRRSGNLKDYENFIRLAHHFNAIHIIGNQVTAPQELPANNRHLDTYRANLTLSDLSFHCTAIGGGRAMDGINMMAIARGISVEEMAKDPGVITIISVNSPRLFDDAMAEGLIAMAEHGQPVTITPFTLMGAMTPVTLPAALAQQNAEALFGIVLTQLVKPGAPVMYGAFTSNVDMRSGAPAFGTPENTKANIISGQLARRYRLPYRTSNTNASNTVDLQAAYETGMATWGAVLGGGNMIYHAAGWLEGGLTASYEKLVLDVEILQNMMEILRPIDFSEDELGFDAIASVPTGGHFFGAAHTLARYENAFYRPILSDWTNYGAWEAAGAKDALTRATAVWQQALRDYDEPALDPAIREELDAYVARRKQEIGDGEP</sequence>
<dbReference type="Gene3D" id="3.20.20.480">
    <property type="entry name" value="Trimethylamine methyltransferase-like"/>
    <property type="match status" value="1"/>
</dbReference>
<feature type="region of interest" description="Disordered" evidence="5">
    <location>
        <begin position="1"/>
        <end position="24"/>
    </location>
</feature>
<comment type="caution">
    <text evidence="6">The sequence shown here is derived from an EMBL/GenBank/DDBJ whole genome shotgun (WGS) entry which is preliminary data.</text>
</comment>
<comment type="similarity">
    <text evidence="1 4">Belongs to the trimethylamine methyltransferase family.</text>
</comment>
<evidence type="ECO:0000256" key="2">
    <source>
        <dbReference type="ARBA" id="ARBA00022603"/>
    </source>
</evidence>
<dbReference type="PIRSF" id="PIRSF037567">
    <property type="entry name" value="MTTB_MeTrfase"/>
    <property type="match status" value="1"/>
</dbReference>
<proteinExistence type="inferred from homology"/>
<evidence type="ECO:0000256" key="4">
    <source>
        <dbReference type="PIRNR" id="PIRNR037567"/>
    </source>
</evidence>
<dbReference type="Pfam" id="PF06253">
    <property type="entry name" value="MTTB"/>
    <property type="match status" value="1"/>
</dbReference>
<reference evidence="6 7" key="1">
    <citation type="submission" date="2022-10" db="EMBL/GenBank/DDBJ databases">
        <title>Defluviimonas sp. nov., isolated from ocean surface water.</title>
        <authorList>
            <person name="He W."/>
            <person name="Wang L."/>
            <person name="Zhang D.-F."/>
        </authorList>
    </citation>
    <scope>NUCLEOTIDE SEQUENCE [LARGE SCALE GENOMIC DNA]</scope>
    <source>
        <strain evidence="6 7">WL0075</strain>
    </source>
</reference>
<protein>
    <recommendedName>
        <fullName evidence="4">Methyltransferase</fullName>
        <ecNumber evidence="4">2.1.1.-</ecNumber>
    </recommendedName>
</protein>
<evidence type="ECO:0000256" key="5">
    <source>
        <dbReference type="SAM" id="MobiDB-lite"/>
    </source>
</evidence>
<dbReference type="GO" id="GO:0008168">
    <property type="term" value="F:methyltransferase activity"/>
    <property type="evidence" value="ECO:0007669"/>
    <property type="project" value="UniProtKB-KW"/>
</dbReference>
<dbReference type="EMBL" id="JAOWLA010000010">
    <property type="protein sequence ID" value="MCV2865368.1"/>
    <property type="molecule type" value="Genomic_DNA"/>
</dbReference>
<name>A0ABT2Z2N8_9RHOB</name>
<dbReference type="GO" id="GO:0032259">
    <property type="term" value="P:methylation"/>
    <property type="evidence" value="ECO:0007669"/>
    <property type="project" value="UniProtKB-KW"/>
</dbReference>
<dbReference type="Proteomes" id="UP001652503">
    <property type="component" value="Unassembled WGS sequence"/>
</dbReference>
<gene>
    <name evidence="6" type="ORF">OE647_11590</name>
</gene>
<accession>A0ABT2Z2N8</accession>
<evidence type="ECO:0000256" key="1">
    <source>
        <dbReference type="ARBA" id="ARBA00007137"/>
    </source>
</evidence>